<name>A0A4U9VNB4_9SPHI</name>
<evidence type="ECO:0000259" key="1">
    <source>
        <dbReference type="Pfam" id="PF00149"/>
    </source>
</evidence>
<organism evidence="3 4">
    <name type="scientific">Sphingobacterium thalpophilum</name>
    <dbReference type="NCBI Taxonomy" id="259"/>
    <lineage>
        <taxon>Bacteria</taxon>
        <taxon>Pseudomonadati</taxon>
        <taxon>Bacteroidota</taxon>
        <taxon>Sphingobacteriia</taxon>
        <taxon>Sphingobacteriales</taxon>
        <taxon>Sphingobacteriaceae</taxon>
        <taxon>Sphingobacterium</taxon>
    </lineage>
</organism>
<evidence type="ECO:0000313" key="4">
    <source>
        <dbReference type="Proteomes" id="UP000308196"/>
    </source>
</evidence>
<feature type="domain" description="Calcineurin-like phosphoesterase" evidence="1">
    <location>
        <begin position="2"/>
        <end position="54"/>
    </location>
</feature>
<dbReference type="GeneID" id="78464400"/>
<dbReference type="Proteomes" id="UP000308196">
    <property type="component" value="Chromosome"/>
</dbReference>
<evidence type="ECO:0000313" key="5">
    <source>
        <dbReference type="Proteomes" id="UP001566204"/>
    </source>
</evidence>
<dbReference type="STRING" id="1123265.GCA_000686625_04641"/>
<dbReference type="Pfam" id="PF00149">
    <property type="entry name" value="Metallophos"/>
    <property type="match status" value="1"/>
</dbReference>
<dbReference type="AlphaFoldDB" id="A0A4U9VNB4"/>
<dbReference type="RefSeq" id="WP_028071224.1">
    <property type="nucleotide sequence ID" value="NZ_CP141191.1"/>
</dbReference>
<dbReference type="EMBL" id="JBEOQB010000009">
    <property type="protein sequence ID" value="MEZ0454753.1"/>
    <property type="molecule type" value="Genomic_DNA"/>
</dbReference>
<protein>
    <submittedName>
        <fullName evidence="3">Calcineurin-like phosphoesterase</fullName>
    </submittedName>
    <submittedName>
        <fullName evidence="2">Metallophosphoesterase</fullName>
    </submittedName>
</protein>
<dbReference type="EMBL" id="LR590484">
    <property type="protein sequence ID" value="VTR48756.1"/>
    <property type="molecule type" value="Genomic_DNA"/>
</dbReference>
<accession>A0A4U9VNB4</accession>
<proteinExistence type="predicted"/>
<reference evidence="3 4" key="1">
    <citation type="submission" date="2019-05" db="EMBL/GenBank/DDBJ databases">
        <authorList>
            <consortium name="Pathogen Informatics"/>
        </authorList>
    </citation>
    <scope>NUCLEOTIDE SEQUENCE [LARGE SCALE GENOMIC DNA]</scope>
    <source>
        <strain evidence="3 4">NCTC11429</strain>
    </source>
</reference>
<dbReference type="KEGG" id="stha:NCTC11429_03754"/>
<dbReference type="InterPro" id="IPR029052">
    <property type="entry name" value="Metallo-depent_PP-like"/>
</dbReference>
<dbReference type="SUPFAM" id="SSF56300">
    <property type="entry name" value="Metallo-dependent phosphatases"/>
    <property type="match status" value="1"/>
</dbReference>
<dbReference type="Proteomes" id="UP001566204">
    <property type="component" value="Unassembled WGS sequence"/>
</dbReference>
<evidence type="ECO:0000313" key="2">
    <source>
        <dbReference type="EMBL" id="MEZ0454753.1"/>
    </source>
</evidence>
<keyword evidence="5" id="KW-1185">Reference proteome</keyword>
<gene>
    <name evidence="2" type="ORF">ABTW24_24405</name>
    <name evidence="3" type="ORF">NCTC11429_03754</name>
</gene>
<evidence type="ECO:0000313" key="3">
    <source>
        <dbReference type="EMBL" id="VTR48756.1"/>
    </source>
</evidence>
<dbReference type="GO" id="GO:0016787">
    <property type="term" value="F:hydrolase activity"/>
    <property type="evidence" value="ECO:0007669"/>
    <property type="project" value="InterPro"/>
</dbReference>
<dbReference type="Gene3D" id="3.60.21.10">
    <property type="match status" value="1"/>
</dbReference>
<sequence>MIRILHLTDFHLNNKTIKDWDDFLGDALFNKLEELHKDTPIDLVLFTGDMIDKAGYDFGSVKNGLELSSPQI</sequence>
<dbReference type="InterPro" id="IPR004843">
    <property type="entry name" value="Calcineurin-like_PHP"/>
</dbReference>
<reference evidence="2 5" key="2">
    <citation type="submission" date="2024-06" db="EMBL/GenBank/DDBJ databases">
        <title>Soil Sphingobacterium thalpophilum.</title>
        <authorList>
            <person name="Yang J."/>
            <person name="Li J."/>
        </authorList>
    </citation>
    <scope>NUCLEOTIDE SEQUENCE [LARGE SCALE GENOMIC DNA]</scope>
    <source>
        <strain evidence="2 5">22g91tb</strain>
    </source>
</reference>